<evidence type="ECO:0000256" key="2">
    <source>
        <dbReference type="ARBA" id="ARBA00023125"/>
    </source>
</evidence>
<evidence type="ECO:0000256" key="3">
    <source>
        <dbReference type="ARBA" id="ARBA00023163"/>
    </source>
</evidence>
<dbReference type="SUPFAM" id="SSF53822">
    <property type="entry name" value="Periplasmic binding protein-like I"/>
    <property type="match status" value="1"/>
</dbReference>
<comment type="caution">
    <text evidence="5">The sequence shown here is derived from an EMBL/GenBank/DDBJ whole genome shotgun (WGS) entry which is preliminary data.</text>
</comment>
<dbReference type="PANTHER" id="PTHR30146:SF109">
    <property type="entry name" value="HTH-TYPE TRANSCRIPTIONAL REGULATOR GALS"/>
    <property type="match status" value="1"/>
</dbReference>
<dbReference type="InterPro" id="IPR010982">
    <property type="entry name" value="Lambda_DNA-bd_dom_sf"/>
</dbReference>
<dbReference type="InterPro" id="IPR001761">
    <property type="entry name" value="Peripla_BP/Lac1_sug-bd_dom"/>
</dbReference>
<evidence type="ECO:0000313" key="6">
    <source>
        <dbReference type="Proteomes" id="UP000542776"/>
    </source>
</evidence>
<dbReference type="Gene3D" id="1.10.260.40">
    <property type="entry name" value="lambda repressor-like DNA-binding domains"/>
    <property type="match status" value="1"/>
</dbReference>
<name>A0A7W6MME9_9HYPH</name>
<organism evidence="5 6">
    <name type="scientific">Aureimonas pseudogalii</name>
    <dbReference type="NCBI Taxonomy" id="1744844"/>
    <lineage>
        <taxon>Bacteria</taxon>
        <taxon>Pseudomonadati</taxon>
        <taxon>Pseudomonadota</taxon>
        <taxon>Alphaproteobacteria</taxon>
        <taxon>Hyphomicrobiales</taxon>
        <taxon>Aurantimonadaceae</taxon>
        <taxon>Aureimonas</taxon>
    </lineage>
</organism>
<sequence length="345" mass="36860">MRIHDLAKHLNISIGTVSRALNGKPDVNPETRKRVLAAARELGYAPNQSGRSLRKGTTGTVAFVAETSPQTPGESAAFFMTLYQGIQSVTDAAGLDLIVLMCPANQDPEAFMRRAVARGVADGFMLSATRRRDRRISFLREEGIPFVTLGRSLTVRDGAWVDIDFHAIAAEAVTRLAALGRRRIALSVSPGEANFVSVSIQGYRTALRRLGLPFDRSLILTVSPDTAGGFVTGRSLAAMDEPPDGLILGNDLMAEGLFRALQEAGLQPGREIAVVGQRRISQNAYLNPTLASFDMSVGDMGQGLAIRLLRQIPAYAAAVADLAASPSLCPIRFVEGASIGLSCQL</sequence>
<dbReference type="RefSeq" id="WP_183202805.1">
    <property type="nucleotide sequence ID" value="NZ_JACIEK010000030.1"/>
</dbReference>
<dbReference type="Proteomes" id="UP000542776">
    <property type="component" value="Unassembled WGS sequence"/>
</dbReference>
<keyword evidence="1" id="KW-0805">Transcription regulation</keyword>
<dbReference type="GO" id="GO:0000976">
    <property type="term" value="F:transcription cis-regulatory region binding"/>
    <property type="evidence" value="ECO:0007669"/>
    <property type="project" value="TreeGrafter"/>
</dbReference>
<dbReference type="AlphaFoldDB" id="A0A7W6MME9"/>
<keyword evidence="3" id="KW-0804">Transcription</keyword>
<dbReference type="InterPro" id="IPR000843">
    <property type="entry name" value="HTH_LacI"/>
</dbReference>
<dbReference type="GO" id="GO:0003700">
    <property type="term" value="F:DNA-binding transcription factor activity"/>
    <property type="evidence" value="ECO:0007669"/>
    <property type="project" value="TreeGrafter"/>
</dbReference>
<dbReference type="Gene3D" id="3.40.50.2300">
    <property type="match status" value="2"/>
</dbReference>
<dbReference type="EMBL" id="JACIEK010000030">
    <property type="protein sequence ID" value="MBB4000782.1"/>
    <property type="molecule type" value="Genomic_DNA"/>
</dbReference>
<reference evidence="5 6" key="1">
    <citation type="submission" date="2020-08" db="EMBL/GenBank/DDBJ databases">
        <title>Genomic Encyclopedia of Type Strains, Phase IV (KMG-IV): sequencing the most valuable type-strain genomes for metagenomic binning, comparative biology and taxonomic classification.</title>
        <authorList>
            <person name="Goeker M."/>
        </authorList>
    </citation>
    <scope>NUCLEOTIDE SEQUENCE [LARGE SCALE GENOMIC DNA]</scope>
    <source>
        <strain evidence="5 6">DSM 102238</strain>
    </source>
</reference>
<evidence type="ECO:0000259" key="4">
    <source>
        <dbReference type="PROSITE" id="PS50932"/>
    </source>
</evidence>
<dbReference type="CDD" id="cd01392">
    <property type="entry name" value="HTH_LacI"/>
    <property type="match status" value="1"/>
</dbReference>
<protein>
    <submittedName>
        <fullName evidence="5">DNA-binding LacI/PurR family transcriptional regulator</fullName>
    </submittedName>
</protein>
<feature type="domain" description="HTH lacI-type" evidence="4">
    <location>
        <begin position="1"/>
        <end position="55"/>
    </location>
</feature>
<dbReference type="PANTHER" id="PTHR30146">
    <property type="entry name" value="LACI-RELATED TRANSCRIPTIONAL REPRESSOR"/>
    <property type="match status" value="1"/>
</dbReference>
<dbReference type="PROSITE" id="PS50932">
    <property type="entry name" value="HTH_LACI_2"/>
    <property type="match status" value="1"/>
</dbReference>
<dbReference type="Pfam" id="PF00532">
    <property type="entry name" value="Peripla_BP_1"/>
    <property type="match status" value="1"/>
</dbReference>
<proteinExistence type="predicted"/>
<keyword evidence="2 5" id="KW-0238">DNA-binding</keyword>
<dbReference type="Pfam" id="PF00356">
    <property type="entry name" value="LacI"/>
    <property type="match status" value="1"/>
</dbReference>
<accession>A0A7W6MME9</accession>
<dbReference type="SUPFAM" id="SSF47413">
    <property type="entry name" value="lambda repressor-like DNA-binding domains"/>
    <property type="match status" value="1"/>
</dbReference>
<dbReference type="InterPro" id="IPR028082">
    <property type="entry name" value="Peripla_BP_I"/>
</dbReference>
<evidence type="ECO:0000256" key="1">
    <source>
        <dbReference type="ARBA" id="ARBA00023015"/>
    </source>
</evidence>
<evidence type="ECO:0000313" key="5">
    <source>
        <dbReference type="EMBL" id="MBB4000782.1"/>
    </source>
</evidence>
<gene>
    <name evidence="5" type="ORF">GGR04_004662</name>
</gene>
<keyword evidence="6" id="KW-1185">Reference proteome</keyword>
<dbReference type="SMART" id="SM00354">
    <property type="entry name" value="HTH_LACI"/>
    <property type="match status" value="1"/>
</dbReference>